<evidence type="ECO:0000313" key="1">
    <source>
        <dbReference type="EMBL" id="CAB4136834.1"/>
    </source>
</evidence>
<organism evidence="2">
    <name type="scientific">uncultured Caudovirales phage</name>
    <dbReference type="NCBI Taxonomy" id="2100421"/>
    <lineage>
        <taxon>Viruses</taxon>
        <taxon>Duplodnaviria</taxon>
        <taxon>Heunggongvirae</taxon>
        <taxon>Uroviricota</taxon>
        <taxon>Caudoviricetes</taxon>
        <taxon>Peduoviridae</taxon>
        <taxon>Maltschvirus</taxon>
        <taxon>Maltschvirus maltsch</taxon>
    </lineage>
</organism>
<dbReference type="EMBL" id="LR796325">
    <property type="protein sequence ID" value="CAB4136834.1"/>
    <property type="molecule type" value="Genomic_DNA"/>
</dbReference>
<reference evidence="2" key="1">
    <citation type="submission" date="2020-04" db="EMBL/GenBank/DDBJ databases">
        <authorList>
            <person name="Chiriac C."/>
            <person name="Salcher M."/>
            <person name="Ghai R."/>
            <person name="Kavagutti S V."/>
        </authorList>
    </citation>
    <scope>NUCLEOTIDE SEQUENCE</scope>
</reference>
<dbReference type="EMBL" id="LR796589">
    <property type="protein sequence ID" value="CAB4152652.1"/>
    <property type="molecule type" value="Genomic_DNA"/>
</dbReference>
<dbReference type="EMBL" id="LR797427">
    <property type="protein sequence ID" value="CAB4215288.1"/>
    <property type="molecule type" value="Genomic_DNA"/>
</dbReference>
<proteinExistence type="predicted"/>
<name>A0A6J5N1U8_9CAUD</name>
<dbReference type="EMBL" id="LR798416">
    <property type="protein sequence ID" value="CAB5229755.1"/>
    <property type="molecule type" value="Genomic_DNA"/>
</dbReference>
<evidence type="ECO:0000313" key="5">
    <source>
        <dbReference type="EMBL" id="CAB4204262.1"/>
    </source>
</evidence>
<evidence type="ECO:0000313" key="7">
    <source>
        <dbReference type="EMBL" id="CAB5229755.1"/>
    </source>
</evidence>
<dbReference type="EMBL" id="LR797340">
    <property type="protein sequence ID" value="CAB4204262.1"/>
    <property type="molecule type" value="Genomic_DNA"/>
</dbReference>
<evidence type="ECO:0000313" key="6">
    <source>
        <dbReference type="EMBL" id="CAB4215288.1"/>
    </source>
</evidence>
<evidence type="ECO:0000313" key="4">
    <source>
        <dbReference type="EMBL" id="CAB4184777.1"/>
    </source>
</evidence>
<accession>A0A6J5N1U8</accession>
<dbReference type="EMBL" id="LR796895">
    <property type="protein sequence ID" value="CAB4172889.1"/>
    <property type="molecule type" value="Genomic_DNA"/>
</dbReference>
<gene>
    <name evidence="4" type="ORF">UFOVP1114_36</name>
    <name evidence="5" type="ORF">UFOVP1386_36</name>
    <name evidence="6" type="ORF">UFOVP1479_11</name>
    <name evidence="7" type="ORF">UFOVP1564_13</name>
    <name evidence="1" type="ORF">UFOVP310_13</name>
    <name evidence="2" type="ORF">UFOVP619_30</name>
    <name evidence="3" type="ORF">UFOVP947_14</name>
</gene>
<evidence type="ECO:0000313" key="3">
    <source>
        <dbReference type="EMBL" id="CAB4172889.1"/>
    </source>
</evidence>
<dbReference type="EMBL" id="LR797070">
    <property type="protein sequence ID" value="CAB4184777.1"/>
    <property type="molecule type" value="Genomic_DNA"/>
</dbReference>
<sequence length="95" mass="11417">MKKIILNYTTLVEIEKEFWVEDEIADKVIELNKDKKQLYTNVNRQVELLNYLVEEKTGMNINYCKEFVVDDFDKDEKDVYDNDDEIFTLNDVNII</sequence>
<evidence type="ECO:0000313" key="2">
    <source>
        <dbReference type="EMBL" id="CAB4152652.1"/>
    </source>
</evidence>
<protein>
    <submittedName>
        <fullName evidence="2">Uncharacterized protein</fullName>
    </submittedName>
</protein>